<evidence type="ECO:0000259" key="5">
    <source>
        <dbReference type="Pfam" id="PF04355"/>
    </source>
</evidence>
<dbReference type="Pfam" id="PF04355">
    <property type="entry name" value="BamE"/>
    <property type="match status" value="1"/>
</dbReference>
<comment type="caution">
    <text evidence="6">The sequence shown here is derived from an EMBL/GenBank/DDBJ whole genome shotgun (WGS) entry which is preliminary data.</text>
</comment>
<dbReference type="Proteomes" id="UP000243073">
    <property type="component" value="Unassembled WGS sequence"/>
</dbReference>
<dbReference type="InterPro" id="IPR026592">
    <property type="entry name" value="BamE"/>
</dbReference>
<dbReference type="EMBL" id="MDKE01000033">
    <property type="protein sequence ID" value="OIN07610.1"/>
    <property type="molecule type" value="Genomic_DNA"/>
</dbReference>
<keyword evidence="7" id="KW-1185">Reference proteome</keyword>
<evidence type="ECO:0000256" key="1">
    <source>
        <dbReference type="ARBA" id="ARBA00022729"/>
    </source>
</evidence>
<dbReference type="PANTHER" id="PTHR37482:SF1">
    <property type="entry name" value="OUTER MEMBRANE PROTEIN ASSEMBLY FACTOR BAME"/>
    <property type="match status" value="1"/>
</dbReference>
<comment type="similarity">
    <text evidence="4">Belongs to the BamE family.</text>
</comment>
<dbReference type="GO" id="GO:0051205">
    <property type="term" value="P:protein insertion into membrane"/>
    <property type="evidence" value="ECO:0007669"/>
    <property type="project" value="UniProtKB-UniRule"/>
</dbReference>
<keyword evidence="2 4" id="KW-0472">Membrane</keyword>
<evidence type="ECO:0000313" key="7">
    <source>
        <dbReference type="Proteomes" id="UP000243073"/>
    </source>
</evidence>
<sequence>MQLKTLILPLFLTLPLAGCGLVYKVDIPQGNYIEEKQVSQLRRGMSPEQVRFLLGNPMSLDGFNSDRWVYLYYFKPGRGEVEQKQLILNFTNNALVSITGDYSAPEAFEQGL</sequence>
<dbReference type="InterPro" id="IPR007450">
    <property type="entry name" value="BamE_dom"/>
</dbReference>
<keyword evidence="1 4" id="KW-0732">Signal</keyword>
<dbReference type="GO" id="GO:1990063">
    <property type="term" value="C:Bam protein complex"/>
    <property type="evidence" value="ECO:0007669"/>
    <property type="project" value="TreeGrafter"/>
</dbReference>
<evidence type="ECO:0000256" key="3">
    <source>
        <dbReference type="ARBA" id="ARBA00023237"/>
    </source>
</evidence>
<keyword evidence="3 4" id="KW-0998">Cell outer membrane</keyword>
<dbReference type="HAMAP" id="MF_00925">
    <property type="entry name" value="OM_assembly_BamE"/>
    <property type="match status" value="1"/>
</dbReference>
<dbReference type="STRING" id="1414654.BFR47_03020"/>
<protein>
    <recommendedName>
        <fullName evidence="4">Outer membrane protein assembly factor BamE</fullName>
    </recommendedName>
</protein>
<comment type="subunit">
    <text evidence="4">Part of the Bam complex.</text>
</comment>
<name>A0A1J4QDC3_9GAMM</name>
<dbReference type="InterPro" id="IPR037873">
    <property type="entry name" value="BamE-like"/>
</dbReference>
<evidence type="ECO:0000256" key="2">
    <source>
        <dbReference type="ARBA" id="ARBA00023136"/>
    </source>
</evidence>
<feature type="domain" description="Outer membrane protein assembly factor BamE" evidence="5">
    <location>
        <begin position="30"/>
        <end position="99"/>
    </location>
</feature>
<evidence type="ECO:0000313" key="6">
    <source>
        <dbReference type="EMBL" id="OIN07610.1"/>
    </source>
</evidence>
<dbReference type="OrthoDB" id="9808250at2"/>
<dbReference type="GO" id="GO:0030674">
    <property type="term" value="F:protein-macromolecule adaptor activity"/>
    <property type="evidence" value="ECO:0007669"/>
    <property type="project" value="TreeGrafter"/>
</dbReference>
<proteinExistence type="inferred from homology"/>
<dbReference type="PANTHER" id="PTHR37482">
    <property type="entry name" value="OUTER MEMBRANE PROTEIN ASSEMBLY FACTOR BAME"/>
    <property type="match status" value="1"/>
</dbReference>
<comment type="function">
    <text evidence="4">Part of the outer membrane protein assembly complex, which is involved in assembly and insertion of beta-barrel proteins into the outer membrane.</text>
</comment>
<evidence type="ECO:0000256" key="4">
    <source>
        <dbReference type="HAMAP-Rule" id="MF_00925"/>
    </source>
</evidence>
<accession>A0A1J4QDC3</accession>
<reference evidence="6 7" key="1">
    <citation type="submission" date="2016-07" db="EMBL/GenBank/DDBJ databases">
        <title>Draft Genome Sequence of Oceanisphaera psychrotolerans, isolated from coastal sediment samples.</title>
        <authorList>
            <person name="Zhuo S."/>
            <person name="Ruan Z."/>
        </authorList>
    </citation>
    <scope>NUCLEOTIDE SEQUENCE [LARGE SCALE GENOMIC DNA]</scope>
    <source>
        <strain evidence="6 7">LAM-WHM-ZC</strain>
    </source>
</reference>
<organism evidence="6 7">
    <name type="scientific">Oceanisphaera psychrotolerans</name>
    <dbReference type="NCBI Taxonomy" id="1414654"/>
    <lineage>
        <taxon>Bacteria</taxon>
        <taxon>Pseudomonadati</taxon>
        <taxon>Pseudomonadota</taxon>
        <taxon>Gammaproteobacteria</taxon>
        <taxon>Aeromonadales</taxon>
        <taxon>Aeromonadaceae</taxon>
        <taxon>Oceanisphaera</taxon>
    </lineage>
</organism>
<dbReference type="GO" id="GO:0043165">
    <property type="term" value="P:Gram-negative-bacterium-type cell outer membrane assembly"/>
    <property type="evidence" value="ECO:0007669"/>
    <property type="project" value="UniProtKB-UniRule"/>
</dbReference>
<comment type="subcellular location">
    <subcellularLocation>
        <location evidence="4">Cell outer membrane</location>
    </subcellularLocation>
</comment>
<dbReference type="RefSeq" id="WP_071473231.1">
    <property type="nucleotide sequence ID" value="NZ_MDKE01000033.1"/>
</dbReference>
<gene>
    <name evidence="4" type="primary">bamE</name>
    <name evidence="6" type="ORF">BFR47_03020</name>
</gene>
<dbReference type="Gene3D" id="3.30.1450.10">
    <property type="match status" value="1"/>
</dbReference>
<dbReference type="AlphaFoldDB" id="A0A1J4QDC3"/>